<proteinExistence type="predicted"/>
<reference evidence="2 3" key="1">
    <citation type="submission" date="2018-12" db="EMBL/GenBank/DDBJ databases">
        <title>Complete genome sequencing of Tabrizicola sp. K13M18.</title>
        <authorList>
            <person name="Bae J.-W."/>
        </authorList>
    </citation>
    <scope>NUCLEOTIDE SEQUENCE [LARGE SCALE GENOMIC DNA]</scope>
    <source>
        <strain evidence="2 3">K13M18</strain>
    </source>
</reference>
<evidence type="ECO:0000313" key="3">
    <source>
        <dbReference type="Proteomes" id="UP000282002"/>
    </source>
</evidence>
<protein>
    <submittedName>
        <fullName evidence="2">Peptidase M23</fullName>
    </submittedName>
</protein>
<organism evidence="2 3">
    <name type="scientific">Tabrizicola piscis</name>
    <dbReference type="NCBI Taxonomy" id="2494374"/>
    <lineage>
        <taxon>Bacteria</taxon>
        <taxon>Pseudomonadati</taxon>
        <taxon>Pseudomonadota</taxon>
        <taxon>Alphaproteobacteria</taxon>
        <taxon>Rhodobacterales</taxon>
        <taxon>Paracoccaceae</taxon>
        <taxon>Tabrizicola</taxon>
    </lineage>
</organism>
<evidence type="ECO:0000313" key="2">
    <source>
        <dbReference type="EMBL" id="AZL61280.1"/>
    </source>
</evidence>
<dbReference type="KEGG" id="taw:EI545_18725"/>
<feature type="transmembrane region" description="Helical" evidence="1">
    <location>
        <begin position="24"/>
        <end position="45"/>
    </location>
</feature>
<keyword evidence="3" id="KW-1185">Reference proteome</keyword>
<name>A0A3S8UCE6_9RHOB</name>
<accession>A0A3S8UCE6</accession>
<dbReference type="Proteomes" id="UP000282002">
    <property type="component" value="Chromosome"/>
</dbReference>
<gene>
    <name evidence="2" type="ORF">EI545_18725</name>
</gene>
<dbReference type="OrthoDB" id="7877374at2"/>
<dbReference type="EMBL" id="CP034328">
    <property type="protein sequence ID" value="AZL61280.1"/>
    <property type="molecule type" value="Genomic_DNA"/>
</dbReference>
<keyword evidence="1" id="KW-1133">Transmembrane helix</keyword>
<keyword evidence="1" id="KW-0812">Transmembrane</keyword>
<keyword evidence="1" id="KW-0472">Membrane</keyword>
<sequence length="49" mass="5240">MLPLLVTPAFAHEGLHHHPHGVEFGWLTAALVGSIVGGGVVYAALRRRK</sequence>
<evidence type="ECO:0000256" key="1">
    <source>
        <dbReference type="SAM" id="Phobius"/>
    </source>
</evidence>
<dbReference type="AlphaFoldDB" id="A0A3S8UCE6"/>